<evidence type="ECO:0000313" key="8">
    <source>
        <dbReference type="Proteomes" id="UP001302274"/>
    </source>
</evidence>
<dbReference type="CDD" id="cd02022">
    <property type="entry name" value="DPCK"/>
    <property type="match status" value="1"/>
</dbReference>
<dbReference type="EMBL" id="JAYGJQ010000001">
    <property type="protein sequence ID" value="MEA9355447.1"/>
    <property type="molecule type" value="Genomic_DNA"/>
</dbReference>
<feature type="binding site" evidence="5">
    <location>
        <begin position="32"/>
        <end position="37"/>
    </location>
    <ligand>
        <name>ATP</name>
        <dbReference type="ChEBI" id="CHEBI:30616"/>
    </ligand>
</feature>
<dbReference type="SUPFAM" id="SSF52540">
    <property type="entry name" value="P-loop containing nucleoside triphosphate hydrolases"/>
    <property type="match status" value="1"/>
</dbReference>
<keyword evidence="5" id="KW-0963">Cytoplasm</keyword>
<protein>
    <recommendedName>
        <fullName evidence="5 6">Dephospho-CoA kinase</fullName>
        <ecNumber evidence="5 6">2.7.1.24</ecNumber>
    </recommendedName>
    <alternativeName>
        <fullName evidence="5">Dephosphocoenzyme A kinase</fullName>
    </alternativeName>
</protein>
<dbReference type="InterPro" id="IPR027417">
    <property type="entry name" value="P-loop_NTPase"/>
</dbReference>
<evidence type="ECO:0000256" key="1">
    <source>
        <dbReference type="ARBA" id="ARBA00009018"/>
    </source>
</evidence>
<comment type="caution">
    <text evidence="7">The sequence shown here is derived from an EMBL/GenBank/DDBJ whole genome shotgun (WGS) entry which is preliminary data.</text>
</comment>
<keyword evidence="5 7" id="KW-0808">Transferase</keyword>
<sequence>MKKLASKWITKDPTTRLYNIPVPIVGLTGGIATGKTTIAQMFRDENIPVIDADRLVKSIYQKKESFDFVQKHFLEAIIDDTIHFKTLRELAFKTPQNQGKLETFIYAQMPDAFKAAYNEFGPHKYIVYDVPLLFEKGLHSKTDVSVCAYSPRSIQLERLVKRDNISLELAETILAKQMDIEEKKKKADLFIENIGTHTDLNHNFIKVLHELTN</sequence>
<organism evidence="7 8">
    <name type="scientific">Bacteriovorax antarcticus</name>
    <dbReference type="NCBI Taxonomy" id="3088717"/>
    <lineage>
        <taxon>Bacteria</taxon>
        <taxon>Pseudomonadati</taxon>
        <taxon>Bdellovibrionota</taxon>
        <taxon>Bacteriovoracia</taxon>
        <taxon>Bacteriovoracales</taxon>
        <taxon>Bacteriovoracaceae</taxon>
        <taxon>Bacteriovorax</taxon>
    </lineage>
</organism>
<keyword evidence="4 5" id="KW-0173">Coenzyme A biosynthesis</keyword>
<evidence type="ECO:0000256" key="3">
    <source>
        <dbReference type="ARBA" id="ARBA00022840"/>
    </source>
</evidence>
<dbReference type="GO" id="GO:0004140">
    <property type="term" value="F:dephospho-CoA kinase activity"/>
    <property type="evidence" value="ECO:0007669"/>
    <property type="project" value="UniProtKB-EC"/>
</dbReference>
<comment type="similarity">
    <text evidence="1 5">Belongs to the CoaE family.</text>
</comment>
<reference evidence="7 8" key="1">
    <citation type="submission" date="2023-11" db="EMBL/GenBank/DDBJ databases">
        <title>A Novel Polar Bacteriovorax (B. antarcticus) Isolated from the Biocrust in Antarctica.</title>
        <authorList>
            <person name="Mun W."/>
            <person name="Choi S.Y."/>
            <person name="Mitchell R.J."/>
        </authorList>
    </citation>
    <scope>NUCLEOTIDE SEQUENCE [LARGE SCALE GENOMIC DNA]</scope>
    <source>
        <strain evidence="7 8">PP10</strain>
    </source>
</reference>
<keyword evidence="2 5" id="KW-0547">Nucleotide-binding</keyword>
<keyword evidence="8" id="KW-1185">Reference proteome</keyword>
<dbReference type="InterPro" id="IPR001977">
    <property type="entry name" value="Depp_CoAkinase"/>
</dbReference>
<comment type="subcellular location">
    <subcellularLocation>
        <location evidence="5">Cytoplasm</location>
    </subcellularLocation>
</comment>
<proteinExistence type="inferred from homology"/>
<evidence type="ECO:0000256" key="5">
    <source>
        <dbReference type="HAMAP-Rule" id="MF_00376"/>
    </source>
</evidence>
<dbReference type="Proteomes" id="UP001302274">
    <property type="component" value="Unassembled WGS sequence"/>
</dbReference>
<dbReference type="EC" id="2.7.1.24" evidence="5 6"/>
<gene>
    <name evidence="5 7" type="primary">coaE</name>
    <name evidence="7" type="ORF">SHI21_04520</name>
</gene>
<dbReference type="PANTHER" id="PTHR10695">
    <property type="entry name" value="DEPHOSPHO-COA KINASE-RELATED"/>
    <property type="match status" value="1"/>
</dbReference>
<comment type="catalytic activity">
    <reaction evidence="5">
        <text>3'-dephospho-CoA + ATP = ADP + CoA + H(+)</text>
        <dbReference type="Rhea" id="RHEA:18245"/>
        <dbReference type="ChEBI" id="CHEBI:15378"/>
        <dbReference type="ChEBI" id="CHEBI:30616"/>
        <dbReference type="ChEBI" id="CHEBI:57287"/>
        <dbReference type="ChEBI" id="CHEBI:57328"/>
        <dbReference type="ChEBI" id="CHEBI:456216"/>
        <dbReference type="EC" id="2.7.1.24"/>
    </reaction>
</comment>
<evidence type="ECO:0000256" key="6">
    <source>
        <dbReference type="NCBIfam" id="TIGR00152"/>
    </source>
</evidence>
<dbReference type="PROSITE" id="PS51219">
    <property type="entry name" value="DPCK"/>
    <property type="match status" value="1"/>
</dbReference>
<evidence type="ECO:0000313" key="7">
    <source>
        <dbReference type="EMBL" id="MEA9355447.1"/>
    </source>
</evidence>
<comment type="function">
    <text evidence="5">Catalyzes the phosphorylation of the 3'-hydroxyl group of dephosphocoenzyme A to form coenzyme A.</text>
</comment>
<evidence type="ECO:0000256" key="2">
    <source>
        <dbReference type="ARBA" id="ARBA00022741"/>
    </source>
</evidence>
<dbReference type="PANTHER" id="PTHR10695:SF46">
    <property type="entry name" value="BIFUNCTIONAL COENZYME A SYNTHASE-RELATED"/>
    <property type="match status" value="1"/>
</dbReference>
<dbReference type="Pfam" id="PF01121">
    <property type="entry name" value="CoaE"/>
    <property type="match status" value="1"/>
</dbReference>
<dbReference type="NCBIfam" id="TIGR00152">
    <property type="entry name" value="dephospho-CoA kinase"/>
    <property type="match status" value="1"/>
</dbReference>
<dbReference type="RefSeq" id="WP_323575003.1">
    <property type="nucleotide sequence ID" value="NZ_JAYGJQ010000001.1"/>
</dbReference>
<keyword evidence="5 7" id="KW-0418">Kinase</keyword>
<evidence type="ECO:0000256" key="4">
    <source>
        <dbReference type="ARBA" id="ARBA00022993"/>
    </source>
</evidence>
<keyword evidence="3 5" id="KW-0067">ATP-binding</keyword>
<name>A0ABU5VQX6_9BACT</name>
<accession>A0ABU5VQX6</accession>
<dbReference type="HAMAP" id="MF_00376">
    <property type="entry name" value="Dephospho_CoA_kinase"/>
    <property type="match status" value="1"/>
</dbReference>
<dbReference type="Gene3D" id="3.40.50.300">
    <property type="entry name" value="P-loop containing nucleotide triphosphate hydrolases"/>
    <property type="match status" value="1"/>
</dbReference>
<comment type="pathway">
    <text evidence="5">Cofactor biosynthesis; coenzyme A biosynthesis; CoA from (R)-pantothenate: step 5/5.</text>
</comment>